<feature type="transmembrane region" description="Helical" evidence="1">
    <location>
        <begin position="128"/>
        <end position="144"/>
    </location>
</feature>
<keyword evidence="1" id="KW-1133">Transmembrane helix</keyword>
<name>A0ABT7CKP7_9BACT</name>
<dbReference type="RefSeq" id="WP_313997291.1">
    <property type="nucleotide sequence ID" value="NZ_JASJOR010000012.1"/>
</dbReference>
<accession>A0ABT7CKP7</accession>
<dbReference type="Pfam" id="PF13231">
    <property type="entry name" value="PMT_2"/>
    <property type="match status" value="1"/>
</dbReference>
<feature type="transmembrane region" description="Helical" evidence="1">
    <location>
        <begin position="289"/>
        <end position="307"/>
    </location>
</feature>
<dbReference type="GO" id="GO:0016757">
    <property type="term" value="F:glycosyltransferase activity"/>
    <property type="evidence" value="ECO:0007669"/>
    <property type="project" value="UniProtKB-KW"/>
</dbReference>
<organism evidence="3 4">
    <name type="scientific">Xanthocytophaga flava</name>
    <dbReference type="NCBI Taxonomy" id="3048013"/>
    <lineage>
        <taxon>Bacteria</taxon>
        <taxon>Pseudomonadati</taxon>
        <taxon>Bacteroidota</taxon>
        <taxon>Cytophagia</taxon>
        <taxon>Cytophagales</taxon>
        <taxon>Rhodocytophagaceae</taxon>
        <taxon>Xanthocytophaga</taxon>
    </lineage>
</organism>
<proteinExistence type="predicted"/>
<keyword evidence="3" id="KW-0328">Glycosyltransferase</keyword>
<dbReference type="EMBL" id="JASJOT010000009">
    <property type="protein sequence ID" value="MDJ1494263.1"/>
    <property type="molecule type" value="Genomic_DNA"/>
</dbReference>
<dbReference type="Proteomes" id="UP001228581">
    <property type="component" value="Unassembled WGS sequence"/>
</dbReference>
<sequence>MTYHMARVMHWVQNKSIDHYPSHVLRQHYQPPFTEYIILHLQILNGTDRWANLVQLFFFTNILLIVSLITKELGGNKQVQIVSIFLTATIPMAVLEANSTQNDLVNSCWVLASVYFLIRLLKDKETAIYLPIICTALSIGLAVFTKSISYIWLFPFCLGAGIYLVFVCRKFLRLTILIGTILTSILFLNAGHFYRNYKIYKHILGGTQEERQAYTNASHTLPKLLSNIIRNIALHLRTDFSYWNRLVRVVTLKIHQWLNLTIHEPSITYAGSGQLRSYDNWLAFDEDTAGNFFHFQLIVFTCILILVNLKKYSSIIFRYYLLACILGFLLFCIYLRWQEWHVRLHLPLFILFMPISAIMLYNREKIINFITPVFLIFSIFCLLFNTHKPVLPLKLNNYVTIWNQKRLNLYNNSATQLIELADYIVKDSTHRVGLILNADDGDYLYWVFLKNKSKSISINHINVTNPSGKIKCFNVIPQYIIASTDVGKSVTTEYGVYQKVKNIGFSHIYKLPK</sequence>
<feature type="transmembrane region" description="Helical" evidence="1">
    <location>
        <begin position="50"/>
        <end position="69"/>
    </location>
</feature>
<feature type="transmembrane region" description="Helical" evidence="1">
    <location>
        <begin position="81"/>
        <end position="98"/>
    </location>
</feature>
<evidence type="ECO:0000259" key="2">
    <source>
        <dbReference type="Pfam" id="PF13231"/>
    </source>
</evidence>
<evidence type="ECO:0000256" key="1">
    <source>
        <dbReference type="SAM" id="Phobius"/>
    </source>
</evidence>
<reference evidence="3 4" key="1">
    <citation type="submission" date="2023-05" db="EMBL/GenBank/DDBJ databases">
        <authorList>
            <person name="Zhang X."/>
        </authorList>
    </citation>
    <scope>NUCLEOTIDE SEQUENCE [LARGE SCALE GENOMIC DNA]</scope>
    <source>
        <strain evidence="3 4">DM2B3-1</strain>
    </source>
</reference>
<keyword evidence="4" id="KW-1185">Reference proteome</keyword>
<dbReference type="EC" id="2.4.-.-" evidence="3"/>
<feature type="transmembrane region" description="Helical" evidence="1">
    <location>
        <begin position="150"/>
        <end position="167"/>
    </location>
</feature>
<feature type="transmembrane region" description="Helical" evidence="1">
    <location>
        <begin position="319"/>
        <end position="337"/>
    </location>
</feature>
<keyword evidence="1" id="KW-0472">Membrane</keyword>
<keyword evidence="3" id="KW-0808">Transferase</keyword>
<feature type="transmembrane region" description="Helical" evidence="1">
    <location>
        <begin position="174"/>
        <end position="194"/>
    </location>
</feature>
<protein>
    <submittedName>
        <fullName evidence="3">Glycosyltransferase family 39 protein</fullName>
        <ecNumber evidence="3">2.4.-.-</ecNumber>
    </submittedName>
</protein>
<evidence type="ECO:0000313" key="3">
    <source>
        <dbReference type="EMBL" id="MDJ1494263.1"/>
    </source>
</evidence>
<keyword evidence="1" id="KW-0812">Transmembrane</keyword>
<comment type="caution">
    <text evidence="3">The sequence shown here is derived from an EMBL/GenBank/DDBJ whole genome shotgun (WGS) entry which is preliminary data.</text>
</comment>
<evidence type="ECO:0000313" key="4">
    <source>
        <dbReference type="Proteomes" id="UP001228581"/>
    </source>
</evidence>
<dbReference type="InterPro" id="IPR038731">
    <property type="entry name" value="RgtA/B/C-like"/>
</dbReference>
<feature type="transmembrane region" description="Helical" evidence="1">
    <location>
        <begin position="366"/>
        <end position="385"/>
    </location>
</feature>
<feature type="domain" description="Glycosyltransferase RgtA/B/C/D-like" evidence="2">
    <location>
        <begin position="30"/>
        <end position="185"/>
    </location>
</feature>
<feature type="transmembrane region" description="Helical" evidence="1">
    <location>
        <begin position="343"/>
        <end position="361"/>
    </location>
</feature>
<gene>
    <name evidence="3" type="ORF">QNI19_15070</name>
</gene>